<evidence type="ECO:0000313" key="1">
    <source>
        <dbReference type="EMBL" id="KIJ06327.1"/>
    </source>
</evidence>
<sequence>DKIYAEDPSTEGAMYCGIILGSDKTTVSVAMGQVEYHLLYLSIGNPHNAVWCAHRNAVTPIAFLAIPKAERKYDNDPAFRKFKHQLYHCSISTILQSLRAGMTTPVI</sequence>
<keyword evidence="2" id="KW-1185">Reference proteome</keyword>
<dbReference type="HOGENOM" id="CLU_006344_13_3_1"/>
<dbReference type="Proteomes" id="UP000053647">
    <property type="component" value="Unassembled WGS sequence"/>
</dbReference>
<gene>
    <name evidence="1" type="ORF">PAXINDRAFT_43143</name>
</gene>
<reference evidence="1 2" key="1">
    <citation type="submission" date="2014-06" db="EMBL/GenBank/DDBJ databases">
        <authorList>
            <consortium name="DOE Joint Genome Institute"/>
            <person name="Kuo A."/>
            <person name="Kohler A."/>
            <person name="Nagy L.G."/>
            <person name="Floudas D."/>
            <person name="Copeland A."/>
            <person name="Barry K.W."/>
            <person name="Cichocki N."/>
            <person name="Veneault-Fourrey C."/>
            <person name="LaButti K."/>
            <person name="Lindquist E.A."/>
            <person name="Lipzen A."/>
            <person name="Lundell T."/>
            <person name="Morin E."/>
            <person name="Murat C."/>
            <person name="Sun H."/>
            <person name="Tunlid A."/>
            <person name="Henrissat B."/>
            <person name="Grigoriev I.V."/>
            <person name="Hibbett D.S."/>
            <person name="Martin F."/>
            <person name="Nordberg H.P."/>
            <person name="Cantor M.N."/>
            <person name="Hua S.X."/>
        </authorList>
    </citation>
    <scope>NUCLEOTIDE SEQUENCE [LARGE SCALE GENOMIC DNA]</scope>
    <source>
        <strain evidence="1 2">ATCC 200175</strain>
    </source>
</reference>
<dbReference type="Pfam" id="PF18759">
    <property type="entry name" value="Plavaka"/>
    <property type="match status" value="1"/>
</dbReference>
<dbReference type="AlphaFoldDB" id="A0A0C9TDN2"/>
<feature type="non-terminal residue" evidence="1">
    <location>
        <position position="107"/>
    </location>
</feature>
<reference evidence="2" key="2">
    <citation type="submission" date="2015-01" db="EMBL/GenBank/DDBJ databases">
        <title>Evolutionary Origins and Diversification of the Mycorrhizal Mutualists.</title>
        <authorList>
            <consortium name="DOE Joint Genome Institute"/>
            <consortium name="Mycorrhizal Genomics Consortium"/>
            <person name="Kohler A."/>
            <person name="Kuo A."/>
            <person name="Nagy L.G."/>
            <person name="Floudas D."/>
            <person name="Copeland A."/>
            <person name="Barry K.W."/>
            <person name="Cichocki N."/>
            <person name="Veneault-Fourrey C."/>
            <person name="LaButti K."/>
            <person name="Lindquist E.A."/>
            <person name="Lipzen A."/>
            <person name="Lundell T."/>
            <person name="Morin E."/>
            <person name="Murat C."/>
            <person name="Riley R."/>
            <person name="Ohm R."/>
            <person name="Sun H."/>
            <person name="Tunlid A."/>
            <person name="Henrissat B."/>
            <person name="Grigoriev I.V."/>
            <person name="Hibbett D.S."/>
            <person name="Martin F."/>
        </authorList>
    </citation>
    <scope>NUCLEOTIDE SEQUENCE [LARGE SCALE GENOMIC DNA]</scope>
    <source>
        <strain evidence="2">ATCC 200175</strain>
    </source>
</reference>
<dbReference type="OrthoDB" id="3199698at2759"/>
<organism evidence="1 2">
    <name type="scientific">Paxillus involutus ATCC 200175</name>
    <dbReference type="NCBI Taxonomy" id="664439"/>
    <lineage>
        <taxon>Eukaryota</taxon>
        <taxon>Fungi</taxon>
        <taxon>Dikarya</taxon>
        <taxon>Basidiomycota</taxon>
        <taxon>Agaricomycotina</taxon>
        <taxon>Agaricomycetes</taxon>
        <taxon>Agaricomycetidae</taxon>
        <taxon>Boletales</taxon>
        <taxon>Paxilineae</taxon>
        <taxon>Paxillaceae</taxon>
        <taxon>Paxillus</taxon>
    </lineage>
</organism>
<protein>
    <submittedName>
        <fullName evidence="1">Uncharacterized protein</fullName>
    </submittedName>
</protein>
<name>A0A0C9TDN2_PAXIN</name>
<feature type="non-terminal residue" evidence="1">
    <location>
        <position position="1"/>
    </location>
</feature>
<dbReference type="EMBL" id="KN820381">
    <property type="protein sequence ID" value="KIJ06327.1"/>
    <property type="molecule type" value="Genomic_DNA"/>
</dbReference>
<dbReference type="InterPro" id="IPR041078">
    <property type="entry name" value="Plavaka"/>
</dbReference>
<accession>A0A0C9TDN2</accession>
<proteinExistence type="predicted"/>
<evidence type="ECO:0000313" key="2">
    <source>
        <dbReference type="Proteomes" id="UP000053647"/>
    </source>
</evidence>